<evidence type="ECO:0000259" key="5">
    <source>
        <dbReference type="PROSITE" id="PS50931"/>
    </source>
</evidence>
<dbReference type="SUPFAM" id="SSF46785">
    <property type="entry name" value="Winged helix' DNA-binding domain"/>
    <property type="match status" value="1"/>
</dbReference>
<sequence length="298" mass="34502">MLDVKYASFLQLCKDMNYTQAAEHLNVTQPTVSKHIQRIERDLDVKLFYYDTRNNLKLTQAGQILLVHLGRINHEVHSLKQQLAQVDADLRIGASFTIGNYLLPDILLQTGMNLKHIELTIDTQQALLDKLSNYDLDVLLLTAEPLEDESIHAVEVYQDEIVLACSMHHFLAQQKVPLQQLQEEVFVMREPGSGINHAIDKWLKSVSANLLEANDVQMIGHIEIAKRMVMQRDYLGFFYRVSIEEELAAGKLSQVFIEDMTMQQKFYLVTLERNWNRMQESVSYLQKGFDELMHARRL</sequence>
<dbReference type="Proteomes" id="UP000263232">
    <property type="component" value="Chromosome"/>
</dbReference>
<name>A0A347WN27_9LACT</name>
<dbReference type="OrthoDB" id="9785745at2"/>
<dbReference type="PANTHER" id="PTHR30126:SF39">
    <property type="entry name" value="HTH-TYPE TRANSCRIPTIONAL REGULATOR CYSL"/>
    <property type="match status" value="1"/>
</dbReference>
<accession>A0A347WN27</accession>
<dbReference type="InterPro" id="IPR036388">
    <property type="entry name" value="WH-like_DNA-bd_sf"/>
</dbReference>
<feature type="domain" description="HTH lysR-type" evidence="5">
    <location>
        <begin position="9"/>
        <end position="59"/>
    </location>
</feature>
<organism evidence="6 7">
    <name type="scientific">Suicoccus acidiformans</name>
    <dbReference type="NCBI Taxonomy" id="2036206"/>
    <lineage>
        <taxon>Bacteria</taxon>
        <taxon>Bacillati</taxon>
        <taxon>Bacillota</taxon>
        <taxon>Bacilli</taxon>
        <taxon>Lactobacillales</taxon>
        <taxon>Aerococcaceae</taxon>
        <taxon>Suicoccus</taxon>
    </lineage>
</organism>
<dbReference type="PROSITE" id="PS50931">
    <property type="entry name" value="HTH_LYSR"/>
    <property type="match status" value="1"/>
</dbReference>
<dbReference type="GO" id="GO:0000976">
    <property type="term" value="F:transcription cis-regulatory region binding"/>
    <property type="evidence" value="ECO:0007669"/>
    <property type="project" value="TreeGrafter"/>
</dbReference>
<evidence type="ECO:0000256" key="4">
    <source>
        <dbReference type="ARBA" id="ARBA00023163"/>
    </source>
</evidence>
<keyword evidence="2" id="KW-0805">Transcription regulation</keyword>
<evidence type="ECO:0000256" key="1">
    <source>
        <dbReference type="ARBA" id="ARBA00009437"/>
    </source>
</evidence>
<protein>
    <recommendedName>
        <fullName evidence="5">HTH lysR-type domain-containing protein</fullName>
    </recommendedName>
</protein>
<dbReference type="Pfam" id="PF03466">
    <property type="entry name" value="LysR_substrate"/>
    <property type="match status" value="1"/>
</dbReference>
<gene>
    <name evidence="6" type="ORF">CL176_11035</name>
</gene>
<proteinExistence type="inferred from homology"/>
<reference evidence="6 7" key="1">
    <citation type="submission" date="2017-09" db="EMBL/GenBank/DDBJ databases">
        <title>Complete genome sequence of Oxytococcus suis strain ZY16052.</title>
        <authorList>
            <person name="Li F."/>
        </authorList>
    </citation>
    <scope>NUCLEOTIDE SEQUENCE [LARGE SCALE GENOMIC DNA]</scope>
    <source>
        <strain evidence="6 7">ZY16052</strain>
    </source>
</reference>
<dbReference type="SUPFAM" id="SSF53850">
    <property type="entry name" value="Periplasmic binding protein-like II"/>
    <property type="match status" value="1"/>
</dbReference>
<dbReference type="Gene3D" id="1.10.10.10">
    <property type="entry name" value="Winged helix-like DNA-binding domain superfamily/Winged helix DNA-binding domain"/>
    <property type="match status" value="1"/>
</dbReference>
<evidence type="ECO:0000256" key="2">
    <source>
        <dbReference type="ARBA" id="ARBA00023015"/>
    </source>
</evidence>
<dbReference type="InterPro" id="IPR000847">
    <property type="entry name" value="LysR_HTH_N"/>
</dbReference>
<dbReference type="KEGG" id="abae:CL176_11035"/>
<dbReference type="PRINTS" id="PR00039">
    <property type="entry name" value="HTHLYSR"/>
</dbReference>
<dbReference type="AlphaFoldDB" id="A0A347WN27"/>
<keyword evidence="7" id="KW-1185">Reference proteome</keyword>
<dbReference type="Gene3D" id="3.40.190.10">
    <property type="entry name" value="Periplasmic binding protein-like II"/>
    <property type="match status" value="2"/>
</dbReference>
<dbReference type="PANTHER" id="PTHR30126">
    <property type="entry name" value="HTH-TYPE TRANSCRIPTIONAL REGULATOR"/>
    <property type="match status" value="1"/>
</dbReference>
<dbReference type="InterPro" id="IPR036390">
    <property type="entry name" value="WH_DNA-bd_sf"/>
</dbReference>
<dbReference type="Pfam" id="PF00126">
    <property type="entry name" value="HTH_1"/>
    <property type="match status" value="1"/>
</dbReference>
<dbReference type="EMBL" id="CP023434">
    <property type="protein sequence ID" value="AXY26484.1"/>
    <property type="molecule type" value="Genomic_DNA"/>
</dbReference>
<evidence type="ECO:0000313" key="7">
    <source>
        <dbReference type="Proteomes" id="UP000263232"/>
    </source>
</evidence>
<evidence type="ECO:0000256" key="3">
    <source>
        <dbReference type="ARBA" id="ARBA00023125"/>
    </source>
</evidence>
<keyword evidence="3" id="KW-0238">DNA-binding</keyword>
<evidence type="ECO:0000313" key="6">
    <source>
        <dbReference type="EMBL" id="AXY26484.1"/>
    </source>
</evidence>
<dbReference type="GO" id="GO:0003700">
    <property type="term" value="F:DNA-binding transcription factor activity"/>
    <property type="evidence" value="ECO:0007669"/>
    <property type="project" value="InterPro"/>
</dbReference>
<dbReference type="RefSeq" id="WP_118991340.1">
    <property type="nucleotide sequence ID" value="NZ_CP023434.1"/>
</dbReference>
<dbReference type="InterPro" id="IPR005119">
    <property type="entry name" value="LysR_subst-bd"/>
</dbReference>
<comment type="similarity">
    <text evidence="1">Belongs to the LysR transcriptional regulatory family.</text>
</comment>
<keyword evidence="4" id="KW-0804">Transcription</keyword>